<keyword evidence="1" id="KW-0812">Transmembrane</keyword>
<name>A0A1I1KPK1_9LACT</name>
<feature type="transmembrane region" description="Helical" evidence="1">
    <location>
        <begin position="70"/>
        <end position="88"/>
    </location>
</feature>
<keyword evidence="3" id="KW-1185">Reference proteome</keyword>
<evidence type="ECO:0000256" key="1">
    <source>
        <dbReference type="SAM" id="Phobius"/>
    </source>
</evidence>
<dbReference type="AlphaFoldDB" id="A0A1I1KPK1"/>
<evidence type="ECO:0000313" key="3">
    <source>
        <dbReference type="Proteomes" id="UP000199612"/>
    </source>
</evidence>
<reference evidence="3" key="1">
    <citation type="submission" date="2016-10" db="EMBL/GenBank/DDBJ databases">
        <authorList>
            <person name="Varghese N."/>
            <person name="Submissions S."/>
        </authorList>
    </citation>
    <scope>NUCLEOTIDE SEQUENCE [LARGE SCALE GENOMIC DNA]</scope>
    <source>
        <strain evidence="3">DSM 23664</strain>
    </source>
</reference>
<keyword evidence="1" id="KW-1133">Transmembrane helix</keyword>
<keyword evidence="1" id="KW-0472">Membrane</keyword>
<feature type="transmembrane region" description="Helical" evidence="1">
    <location>
        <begin position="20"/>
        <end position="37"/>
    </location>
</feature>
<dbReference type="Proteomes" id="UP000199612">
    <property type="component" value="Unassembled WGS sequence"/>
</dbReference>
<gene>
    <name evidence="2" type="ORF">SAMN04488102_11423</name>
</gene>
<accession>A0A1I1KPK1</accession>
<feature type="transmembrane region" description="Helical" evidence="1">
    <location>
        <begin position="43"/>
        <end position="63"/>
    </location>
</feature>
<proteinExistence type="predicted"/>
<protein>
    <submittedName>
        <fullName evidence="2">Uncharacterized protein</fullName>
    </submittedName>
</protein>
<dbReference type="RefSeq" id="WP_091531246.1">
    <property type="nucleotide sequence ID" value="NZ_FOLT01000014.1"/>
</dbReference>
<dbReference type="EMBL" id="FOLT01000014">
    <property type="protein sequence ID" value="SFC62621.1"/>
    <property type="molecule type" value="Genomic_DNA"/>
</dbReference>
<dbReference type="STRING" id="753702.SAMN04488102_11423"/>
<sequence length="138" mass="16069">MKYYDEYQKLMCYKHGHHAFYIVIALSLANFILNIQWAETKTLEFGLFLLIAVCYSILMNVYTGAFFNKWQFPSLTSLFYFILGMTYIFNSFSSGTPMTSDGQITENFLKLTGGLLFLSIPVVYFTRKTIEYKENDSD</sequence>
<organism evidence="2 3">
    <name type="scientific">Alkalibacterium subtropicum</name>
    <dbReference type="NCBI Taxonomy" id="753702"/>
    <lineage>
        <taxon>Bacteria</taxon>
        <taxon>Bacillati</taxon>
        <taxon>Bacillota</taxon>
        <taxon>Bacilli</taxon>
        <taxon>Lactobacillales</taxon>
        <taxon>Carnobacteriaceae</taxon>
        <taxon>Alkalibacterium</taxon>
    </lineage>
</organism>
<feature type="transmembrane region" description="Helical" evidence="1">
    <location>
        <begin position="108"/>
        <end position="126"/>
    </location>
</feature>
<dbReference type="OrthoDB" id="2157087at2"/>
<evidence type="ECO:0000313" key="2">
    <source>
        <dbReference type="EMBL" id="SFC62621.1"/>
    </source>
</evidence>